<keyword evidence="2" id="KW-0808">Transferase</keyword>
<dbReference type="InterPro" id="IPR000182">
    <property type="entry name" value="GNAT_dom"/>
</dbReference>
<reference evidence="2 3" key="1">
    <citation type="submission" date="2017-09" db="EMBL/GenBank/DDBJ databases">
        <title>Bacterial strain isolated from the female urinary microbiota.</title>
        <authorList>
            <person name="Thomas-White K."/>
            <person name="Kumar N."/>
            <person name="Forster S."/>
            <person name="Putonti C."/>
            <person name="Lawley T."/>
            <person name="Wolfe A.J."/>
        </authorList>
    </citation>
    <scope>NUCLEOTIDE SEQUENCE [LARGE SCALE GENOMIC DNA]</scope>
    <source>
        <strain evidence="2 3">UMB0240</strain>
    </source>
</reference>
<keyword evidence="3" id="KW-1185">Reference proteome</keyword>
<dbReference type="Pfam" id="PF13508">
    <property type="entry name" value="Acetyltransf_7"/>
    <property type="match status" value="1"/>
</dbReference>
<name>A0A2N6UCX1_9LACT</name>
<evidence type="ECO:0000259" key="1">
    <source>
        <dbReference type="PROSITE" id="PS51186"/>
    </source>
</evidence>
<feature type="domain" description="N-acetyltransferase" evidence="1">
    <location>
        <begin position="4"/>
        <end position="163"/>
    </location>
</feature>
<evidence type="ECO:0000313" key="2">
    <source>
        <dbReference type="EMBL" id="PMC79431.1"/>
    </source>
</evidence>
<protein>
    <submittedName>
        <fullName evidence="2">GNAT family N-acetyltransferase</fullName>
    </submittedName>
</protein>
<dbReference type="GO" id="GO:0016747">
    <property type="term" value="F:acyltransferase activity, transferring groups other than amino-acyl groups"/>
    <property type="evidence" value="ECO:0007669"/>
    <property type="project" value="InterPro"/>
</dbReference>
<dbReference type="EMBL" id="PNHQ01000015">
    <property type="protein sequence ID" value="PMC79431.1"/>
    <property type="molecule type" value="Genomic_DNA"/>
</dbReference>
<organism evidence="2 3">
    <name type="scientific">Aerococcus viridans</name>
    <dbReference type="NCBI Taxonomy" id="1377"/>
    <lineage>
        <taxon>Bacteria</taxon>
        <taxon>Bacillati</taxon>
        <taxon>Bacillota</taxon>
        <taxon>Bacilli</taxon>
        <taxon>Lactobacillales</taxon>
        <taxon>Aerococcaceae</taxon>
        <taxon>Aerococcus</taxon>
    </lineage>
</organism>
<dbReference type="Gene3D" id="3.40.630.30">
    <property type="match status" value="1"/>
</dbReference>
<dbReference type="CDD" id="cd04301">
    <property type="entry name" value="NAT_SF"/>
    <property type="match status" value="1"/>
</dbReference>
<comment type="caution">
    <text evidence="2">The sequence shown here is derived from an EMBL/GenBank/DDBJ whole genome shotgun (WGS) entry which is preliminary data.</text>
</comment>
<evidence type="ECO:0000313" key="3">
    <source>
        <dbReference type="Proteomes" id="UP000235701"/>
    </source>
</evidence>
<accession>A0A2N6UCX1</accession>
<dbReference type="AlphaFoldDB" id="A0A2N6UCX1"/>
<dbReference type="PROSITE" id="PS51186">
    <property type="entry name" value="GNAT"/>
    <property type="match status" value="1"/>
</dbReference>
<dbReference type="OrthoDB" id="8116329at2"/>
<dbReference type="SUPFAM" id="SSF55729">
    <property type="entry name" value="Acyl-CoA N-acyltransferases (Nat)"/>
    <property type="match status" value="1"/>
</dbReference>
<gene>
    <name evidence="2" type="ORF">CJ191_06670</name>
</gene>
<proteinExistence type="predicted"/>
<dbReference type="Proteomes" id="UP000235701">
    <property type="component" value="Unassembled WGS sequence"/>
</dbReference>
<dbReference type="InterPro" id="IPR016181">
    <property type="entry name" value="Acyl_CoA_acyltransferase"/>
</dbReference>
<dbReference type="RefSeq" id="WP_102199355.1">
    <property type="nucleotide sequence ID" value="NZ_PNHQ01000015.1"/>
</dbReference>
<sequence>MGKNRIRIATKDDAPAYLALIQEAFQEVKDLGIDWPSTNATLASVTENIETGIALVLERDEQLISTITIRQPWEIDTPISHYPFLWWFATANEFKGQGIGKKFLKQVEEEFLIKTLKAPAYVLGTSGKRHPWLLDMYLRNGYQILGTREDPNDIGVSLYKVLIPERFNESVLRVEASYYQYEDLTI</sequence>